<evidence type="ECO:0000256" key="9">
    <source>
        <dbReference type="ARBA" id="ARBA00032238"/>
    </source>
</evidence>
<evidence type="ECO:0000313" key="13">
    <source>
        <dbReference type="EMBL" id="GAP05018.1"/>
    </source>
</evidence>
<dbReference type="InterPro" id="IPR017853">
    <property type="entry name" value="GH"/>
</dbReference>
<dbReference type="Proteomes" id="UP000064514">
    <property type="component" value="Unassembled WGS sequence"/>
</dbReference>
<keyword evidence="6" id="KW-0808">Transferase</keyword>
<dbReference type="Pfam" id="PF19127">
    <property type="entry name" value="Choline_bind_3"/>
    <property type="match status" value="1"/>
</dbReference>
<evidence type="ECO:0000256" key="4">
    <source>
        <dbReference type="ARBA" id="ARBA00012592"/>
    </source>
</evidence>
<comment type="similarity">
    <text evidence="3">Belongs to the glycosyl hydrolase 70 family.</text>
</comment>
<evidence type="ECO:0000256" key="8">
    <source>
        <dbReference type="ARBA" id="ARBA00029911"/>
    </source>
</evidence>
<organism evidence="13">
    <name type="scientific">Fructobacillus tropaeoli</name>
    <dbReference type="NCBI Taxonomy" id="709323"/>
    <lineage>
        <taxon>Bacteria</taxon>
        <taxon>Bacillati</taxon>
        <taxon>Bacillota</taxon>
        <taxon>Bacilli</taxon>
        <taxon>Lactobacillales</taxon>
        <taxon>Lactobacillaceae</taxon>
        <taxon>Fructobacillus</taxon>
    </lineage>
</organism>
<dbReference type="InterPro" id="IPR018337">
    <property type="entry name" value="Cell_wall/Cho-bd_repeat"/>
</dbReference>
<dbReference type="GO" id="GO:0047849">
    <property type="term" value="F:dextransucrase activity"/>
    <property type="evidence" value="ECO:0007669"/>
    <property type="project" value="UniProtKB-EC"/>
</dbReference>
<evidence type="ECO:0000256" key="1">
    <source>
        <dbReference type="ARBA" id="ARBA00001152"/>
    </source>
</evidence>
<dbReference type="Gene3D" id="3.20.20.80">
    <property type="entry name" value="Glycosidases"/>
    <property type="match status" value="2"/>
</dbReference>
<dbReference type="GO" id="GO:0046527">
    <property type="term" value="F:glucosyltransferase activity"/>
    <property type="evidence" value="ECO:0007669"/>
    <property type="project" value="InterPro"/>
</dbReference>
<feature type="non-terminal residue" evidence="13">
    <location>
        <position position="1483"/>
    </location>
</feature>
<proteinExistence type="inferred from homology"/>
<keyword evidence="7" id="KW-0677">Repeat</keyword>
<dbReference type="GO" id="GO:0009250">
    <property type="term" value="P:glucan biosynthetic process"/>
    <property type="evidence" value="ECO:0007669"/>
    <property type="project" value="InterPro"/>
</dbReference>
<evidence type="ECO:0000256" key="2">
    <source>
        <dbReference type="ARBA" id="ARBA00003243"/>
    </source>
</evidence>
<evidence type="ECO:0000256" key="3">
    <source>
        <dbReference type="ARBA" id="ARBA00009247"/>
    </source>
</evidence>
<feature type="repeat" description="Cell wall-binding" evidence="10">
    <location>
        <begin position="179"/>
        <end position="199"/>
    </location>
</feature>
<comment type="catalytic activity">
    <reaction evidence="1">
        <text>[(1-&gt;6)-alpha-D-glucosyl](n) + sucrose = [(1-&gt;6)-alpha-D-glucosyl](n+1) + D-fructose</text>
        <dbReference type="Rhea" id="RHEA:18825"/>
        <dbReference type="Rhea" id="RHEA-COMP:11144"/>
        <dbReference type="Rhea" id="RHEA-COMP:11145"/>
        <dbReference type="ChEBI" id="CHEBI:17992"/>
        <dbReference type="ChEBI" id="CHEBI:18269"/>
        <dbReference type="ChEBI" id="CHEBI:37721"/>
        <dbReference type="EC" id="2.4.1.5"/>
    </reaction>
</comment>
<feature type="non-terminal residue" evidence="13">
    <location>
        <position position="1"/>
    </location>
</feature>
<evidence type="ECO:0000256" key="6">
    <source>
        <dbReference type="ARBA" id="ARBA00022679"/>
    </source>
</evidence>
<keyword evidence="5" id="KW-0328">Glycosyltransferase</keyword>
<evidence type="ECO:0000256" key="7">
    <source>
        <dbReference type="ARBA" id="ARBA00022737"/>
    </source>
</evidence>
<keyword evidence="13" id="KW-0378">Hydrolase</keyword>
<dbReference type="EMBL" id="DF968098">
    <property type="protein sequence ID" value="GAP05018.1"/>
    <property type="molecule type" value="Genomic_DNA"/>
</dbReference>
<dbReference type="Gene3D" id="2.10.270.10">
    <property type="entry name" value="Cholin Binding"/>
    <property type="match status" value="6"/>
</dbReference>
<dbReference type="InterPro" id="IPR013780">
    <property type="entry name" value="Glyco_hydro_b"/>
</dbReference>
<feature type="region of interest" description="Disordered" evidence="11">
    <location>
        <begin position="1"/>
        <end position="79"/>
    </location>
</feature>
<dbReference type="Pfam" id="PF01473">
    <property type="entry name" value="Choline_bind_1"/>
    <property type="match status" value="4"/>
</dbReference>
<dbReference type="RefSeq" id="WP_059394337.1">
    <property type="nucleotide sequence ID" value="NZ_DF968098.1"/>
</dbReference>
<evidence type="ECO:0000256" key="10">
    <source>
        <dbReference type="PROSITE-ProRule" id="PRU00591"/>
    </source>
</evidence>
<evidence type="ECO:0000256" key="11">
    <source>
        <dbReference type="SAM" id="MobiDB-lite"/>
    </source>
</evidence>
<accession>A0A3F3HC90</accession>
<dbReference type="Gene3D" id="2.30.30.420">
    <property type="entry name" value="glucansucrase"/>
    <property type="match status" value="1"/>
</dbReference>
<dbReference type="GO" id="GO:0016787">
    <property type="term" value="F:hydrolase activity"/>
    <property type="evidence" value="ECO:0007669"/>
    <property type="project" value="UniProtKB-KW"/>
</dbReference>
<reference evidence="13" key="1">
    <citation type="journal article" date="2015" name="BMC Genomics">
        <title>Comparative genomics of Fructobacillus spp. and Leuconostoc spp. reveals niche-specific evolution of Fructobacillus spp.</title>
        <authorList>
            <person name="Endo A."/>
            <person name="Tanizawa Y."/>
            <person name="Tanaka N."/>
            <person name="Maeno S."/>
            <person name="Kumar H."/>
            <person name="Shiwa Y."/>
            <person name="Okada S."/>
            <person name="Yoshikawa H."/>
            <person name="Dicks L."/>
            <person name="Nakagawa J."/>
            <person name="Arita M."/>
        </authorList>
    </citation>
    <scope>NUCLEOTIDE SEQUENCE [LARGE SCALE GENOMIC DNA]</scope>
    <source>
        <strain evidence="13">F214-1</strain>
    </source>
</reference>
<evidence type="ECO:0000256" key="5">
    <source>
        <dbReference type="ARBA" id="ARBA00022676"/>
    </source>
</evidence>
<feature type="compositionally biased region" description="Low complexity" evidence="11">
    <location>
        <begin position="9"/>
        <end position="79"/>
    </location>
</feature>
<dbReference type="Pfam" id="PF02324">
    <property type="entry name" value="Glyco_hydro_70"/>
    <property type="match status" value="1"/>
</dbReference>
<evidence type="ECO:0000259" key="12">
    <source>
        <dbReference type="Pfam" id="PF02324"/>
    </source>
</evidence>
<comment type="function">
    <text evidence="2">Production of extracellular glucans, that are thought to play a key role in the development of the dental plaque because of their ability to adhere to smooth surfaces and mediate the aggregation of bacterial cells and food debris.</text>
</comment>
<feature type="repeat" description="Cell wall-binding" evidence="10">
    <location>
        <begin position="1141"/>
        <end position="1161"/>
    </location>
</feature>
<dbReference type="InterPro" id="IPR003318">
    <property type="entry name" value="Glyco_hydro70cat"/>
</dbReference>
<dbReference type="EC" id="2.4.1.5" evidence="4"/>
<dbReference type="SUPFAM" id="SSF51445">
    <property type="entry name" value="(Trans)glycosidases"/>
    <property type="match status" value="2"/>
</dbReference>
<dbReference type="PROSITE" id="PS51170">
    <property type="entry name" value="CW"/>
    <property type="match status" value="2"/>
</dbReference>
<protein>
    <recommendedName>
        <fullName evidence="4">dextransucrase</fullName>
        <ecNumber evidence="4">2.4.1.5</ecNumber>
    </recommendedName>
    <alternativeName>
        <fullName evidence="8">Dextransucrase</fullName>
    </alternativeName>
    <alternativeName>
        <fullName evidence="9">Sucrose 6-glucosyltransferase</fullName>
    </alternativeName>
</protein>
<dbReference type="SUPFAM" id="SSF69360">
    <property type="entry name" value="Cell wall binding repeat"/>
    <property type="match status" value="3"/>
</dbReference>
<sequence length="1483" mass="163363">GAAVAVGGTTLVSADSTTTNTTTTTVTAPTTNQNNQSTPSTNPLNSNNNNNNSVTVNTGGNTSTITNTTGSTTTITTSGNTTPQILNYIGGVDGSYQPSSDGGYQFILKSTGKPLTGLRQIDGALHYFDESTGDQLKGSIKTIGSDTYYFDAGSGDAAKGIQVINGKVYGFGDDYKQVKNGFVTDSNNNIYYFDANGNTTTGLQTVDGKIYLINNQGQVTKGGDGPTTINGVQYYFDRNDGHATIANQQQFDTGVTSTSNDYTAHNQLASVSTSAIDNVDGYITAASWYQPKDILQDGQTWVASQSTDRRPLLMTWWPDKQTQAAYINFMISQQLYSGAKVDASSTSQADLNTAANQIQAAIEKKITAQGGSTTWLQTLMTQFIATQSQWNITSESPSATDGLQGGTLAYSNSTNTPWANSDYRYLNRTPSNQTGSDSYLGGYEFLLANDVDNSNPTVQAEQLNWLYYLLNFGSITANDPSANFDSYRIDAVDNVDADLLQIAAEYMKAAYGVDKNNATANQHLSILEDWDYNDYQYSGDTGANQLTMDFKTQVQLVSSLTKNPTQRDNMARFLQWYNVDRSNDNTENQAVPNYSFLRAHDSQVQTIIAQIINDYYPGADGFRPTADQLATAFKIYDADQQSTNKRYTMYNVPAAYAMLLTNKDTIPRVYYGDLYTDDGQYMATKSPYYDAISTLLQDRVKYVAGGQTMATGSWDGAANKNTERTDILTSVRYGKDLMNATDVDASGNTQRTDGIGVIVSNNQNLQLGANEKVVLHMGASHKNQLFRAALLSTQNGLQVYSSDSGAPTMMTDANGDLIFDSTWVYGVSDPQVSGYLAVWVPVGASADQDSRSLTDSSNSATSTDGKTLHSNAALDSNVIYEGFSNFQAMPTQTSEYTNVKIAQNANLFKSWGVTSFQFAPQYRSSTDSTFLDSIIKNGYSFTDRYDLGFNNADGTPNPTKYGTDEQLREAIKAVHAVGIQAMADWVPDQLYNLPGQEAVTATRTDGEGTAVQGSNFNNLVYIANTMSSGTDYQSKYGGAFLAKLKALYLSLFETKQISTGKPIVGDTRITQWSAKYLNGTNILGRGTGFVLRDSATSNYFLIQDGSGSFLPMQLLNQDSVSGFEEDSKGIRYYSYSGYEAKNAFFQDSKGNWYYFDNNGYMVTGDQTINGGKYIFLANGIELRNHFWTRSDGAEFYVGNDGQAVQGFQIIDGEAYDFGTDGTYNLKSRPTGYYKDAQGWKWFENGVVYTGIKSYENGYYYFNSGVRVENTWETVYGNQYYFGNDGKAVQGVQVIDGQAYDFGTDGTYTIKSRPSGYLNSNLGWMWFNNGQLYTGFQNYMSAYYWFENGVRQQNKWETAWGLKYYVGDDGRTVEGIHAIDGHAYDFGTDGTFNVKGPASGYLNDGRNWMWYEGGNPYTGFRYYMGTYYWFENGLRQDNAWHEAWGLTYYTGADGRAVQGVQNINGKLYYFGNDGTFFMRTNQEV</sequence>
<dbReference type="Gene3D" id="2.60.40.1180">
    <property type="entry name" value="Golgi alpha-mannosidase II"/>
    <property type="match status" value="1"/>
</dbReference>
<feature type="region of interest" description="Disordered" evidence="11">
    <location>
        <begin position="847"/>
        <end position="868"/>
    </location>
</feature>
<feature type="compositionally biased region" description="Polar residues" evidence="11">
    <location>
        <begin position="851"/>
        <end position="868"/>
    </location>
</feature>
<feature type="domain" description="Glycoside hydrolase family 70 catalytic" evidence="12">
    <location>
        <begin position="312"/>
        <end position="1127"/>
    </location>
</feature>
<gene>
    <name evidence="13" type="ORF">FTRO_0210010</name>
</gene>
<name>A0A3F3HC90_9LACO</name>